<dbReference type="Gene3D" id="2.60.120.200">
    <property type="match status" value="1"/>
</dbReference>
<evidence type="ECO:0000313" key="1">
    <source>
        <dbReference type="EMBL" id="KAK3055174.1"/>
    </source>
</evidence>
<dbReference type="Pfam" id="PF07081">
    <property type="entry name" value="DUF1349"/>
    <property type="match status" value="1"/>
</dbReference>
<dbReference type="PANTHER" id="PTHR35332">
    <property type="entry name" value="REGULATION OF ENOLASE PROTEIN 1"/>
    <property type="match status" value="1"/>
</dbReference>
<protein>
    <submittedName>
        <fullName evidence="1">Uncharacterized protein</fullName>
    </submittedName>
</protein>
<reference evidence="1" key="1">
    <citation type="submission" date="2023-04" db="EMBL/GenBank/DDBJ databases">
        <title>Black Yeasts Isolated from many extreme environments.</title>
        <authorList>
            <person name="Coleine C."/>
            <person name="Stajich J.E."/>
            <person name="Selbmann L."/>
        </authorList>
    </citation>
    <scope>NUCLEOTIDE SEQUENCE</scope>
    <source>
        <strain evidence="1">CCFEE 5312</strain>
    </source>
</reference>
<dbReference type="AlphaFoldDB" id="A0AAJ0DJA0"/>
<dbReference type="InterPro" id="IPR009784">
    <property type="entry name" value="DUF1349"/>
</dbReference>
<dbReference type="PANTHER" id="PTHR35332:SF2">
    <property type="entry name" value="REGULATION OF ENOLASE PROTEIN 1"/>
    <property type="match status" value="1"/>
</dbReference>
<keyword evidence="2" id="KW-1185">Reference proteome</keyword>
<organism evidence="1 2">
    <name type="scientific">Extremus antarcticus</name>
    <dbReference type="NCBI Taxonomy" id="702011"/>
    <lineage>
        <taxon>Eukaryota</taxon>
        <taxon>Fungi</taxon>
        <taxon>Dikarya</taxon>
        <taxon>Ascomycota</taxon>
        <taxon>Pezizomycotina</taxon>
        <taxon>Dothideomycetes</taxon>
        <taxon>Dothideomycetidae</taxon>
        <taxon>Mycosphaerellales</taxon>
        <taxon>Extremaceae</taxon>
        <taxon>Extremus</taxon>
    </lineage>
</organism>
<name>A0AAJ0DJA0_9PEZI</name>
<comment type="caution">
    <text evidence="1">The sequence shown here is derived from an EMBL/GenBank/DDBJ whole genome shotgun (WGS) entry which is preliminary data.</text>
</comment>
<dbReference type="EMBL" id="JAWDJX010000009">
    <property type="protein sequence ID" value="KAK3055174.1"/>
    <property type="molecule type" value="Genomic_DNA"/>
</dbReference>
<dbReference type="Proteomes" id="UP001271007">
    <property type="component" value="Unassembled WGS sequence"/>
</dbReference>
<proteinExistence type="predicted"/>
<gene>
    <name evidence="1" type="ORF">LTR09_003727</name>
</gene>
<evidence type="ECO:0000313" key="2">
    <source>
        <dbReference type="Proteomes" id="UP001271007"/>
    </source>
</evidence>
<sequence>MAPQREWHLVDTKGQRSPASISSYFKIFTPSNTDIWRPSAEEDRFNAPYIYTSLKSSEFKSVSATISADWKTLYDQGGLIILWPAAKQEESRWVKFGIEHFTGKPLLGVVGCDRFSDWSVCPLPIATATHATLEATRVGTTLWIYLVFNEERRPLREIKWAFLEDREDKAEMWVGTYAAKPTPEEDDAEAGLEVVFRDLKLETAT</sequence>
<accession>A0AAJ0DJA0</accession>